<gene>
    <name evidence="2" type="ORF">ERS672216_00363</name>
</gene>
<keyword evidence="3" id="KW-1185">Reference proteome</keyword>
<dbReference type="RefSeq" id="WP_165589830.1">
    <property type="nucleotide sequence ID" value="NZ_CP053844.1"/>
</dbReference>
<feature type="compositionally biased region" description="Acidic residues" evidence="1">
    <location>
        <begin position="31"/>
        <end position="48"/>
    </location>
</feature>
<dbReference type="Proteomes" id="UP000069632">
    <property type="component" value="Unassembled WGS sequence"/>
</dbReference>
<evidence type="ECO:0000313" key="3">
    <source>
        <dbReference type="Proteomes" id="UP000069632"/>
    </source>
</evidence>
<protein>
    <recommendedName>
        <fullName evidence="4">Highly acidic protein</fullName>
    </recommendedName>
</protein>
<feature type="region of interest" description="Disordered" evidence="1">
    <location>
        <begin position="1"/>
        <end position="48"/>
    </location>
</feature>
<accession>A0A128ENL3</accession>
<evidence type="ECO:0008006" key="4">
    <source>
        <dbReference type="Google" id="ProtNLM"/>
    </source>
</evidence>
<reference evidence="2 3" key="1">
    <citation type="submission" date="2016-02" db="EMBL/GenBank/DDBJ databases">
        <authorList>
            <consortium name="Pathogen Informatics"/>
        </authorList>
    </citation>
    <scope>NUCLEOTIDE SEQUENCE [LARGE SCALE GENOMIC DNA]</scope>
    <source>
        <strain evidence="2 3">RC20</strain>
    </source>
</reference>
<dbReference type="EMBL" id="FIZP01000001">
    <property type="protein sequence ID" value="CZE46426.1"/>
    <property type="molecule type" value="Genomic_DNA"/>
</dbReference>
<organism evidence="2 3">
    <name type="scientific">Campylobacter geochelonis</name>
    <dbReference type="NCBI Taxonomy" id="1780362"/>
    <lineage>
        <taxon>Bacteria</taxon>
        <taxon>Pseudomonadati</taxon>
        <taxon>Campylobacterota</taxon>
        <taxon>Epsilonproteobacteria</taxon>
        <taxon>Campylobacterales</taxon>
        <taxon>Campylobacteraceae</taxon>
        <taxon>Campylobacter</taxon>
    </lineage>
</organism>
<sequence length="48" mass="5967">MSDEFDDEFDIDDFKDLEDDGFDDEYRYSYDDDDYDFDDDDGEEFYEN</sequence>
<evidence type="ECO:0000256" key="1">
    <source>
        <dbReference type="SAM" id="MobiDB-lite"/>
    </source>
</evidence>
<dbReference type="AlphaFoldDB" id="A0A128ENL3"/>
<name>A0A128ENL3_9BACT</name>
<proteinExistence type="predicted"/>
<evidence type="ECO:0000313" key="2">
    <source>
        <dbReference type="EMBL" id="CZE46426.1"/>
    </source>
</evidence>
<feature type="compositionally biased region" description="Acidic residues" evidence="1">
    <location>
        <begin position="1"/>
        <end position="23"/>
    </location>
</feature>